<feature type="transmembrane region" description="Helical" evidence="2">
    <location>
        <begin position="311"/>
        <end position="344"/>
    </location>
</feature>
<organism evidence="3 4">
    <name type="scientific">Daphnia magna</name>
    <dbReference type="NCBI Taxonomy" id="35525"/>
    <lineage>
        <taxon>Eukaryota</taxon>
        <taxon>Metazoa</taxon>
        <taxon>Ecdysozoa</taxon>
        <taxon>Arthropoda</taxon>
        <taxon>Crustacea</taxon>
        <taxon>Branchiopoda</taxon>
        <taxon>Diplostraca</taxon>
        <taxon>Cladocera</taxon>
        <taxon>Anomopoda</taxon>
        <taxon>Daphniidae</taxon>
        <taxon>Daphnia</taxon>
    </lineage>
</organism>
<reference evidence="3 4" key="1">
    <citation type="journal article" date="2023" name="Nucleic Acids Res.">
        <title>The hologenome of Daphnia magna reveals possible DNA methylation and microbiome-mediated evolution of the host genome.</title>
        <authorList>
            <person name="Chaturvedi A."/>
            <person name="Li X."/>
            <person name="Dhandapani V."/>
            <person name="Marshall H."/>
            <person name="Kissane S."/>
            <person name="Cuenca-Cambronero M."/>
            <person name="Asole G."/>
            <person name="Calvet F."/>
            <person name="Ruiz-Romero M."/>
            <person name="Marangio P."/>
            <person name="Guigo R."/>
            <person name="Rago D."/>
            <person name="Mirbahai L."/>
            <person name="Eastwood N."/>
            <person name="Colbourne J.K."/>
            <person name="Zhou J."/>
            <person name="Mallon E."/>
            <person name="Orsini L."/>
        </authorList>
    </citation>
    <scope>NUCLEOTIDE SEQUENCE [LARGE SCALE GENOMIC DNA]</scope>
    <source>
        <strain evidence="3">LRV0_1</strain>
    </source>
</reference>
<feature type="transmembrane region" description="Helical" evidence="2">
    <location>
        <begin position="267"/>
        <end position="291"/>
    </location>
</feature>
<evidence type="ECO:0000313" key="3">
    <source>
        <dbReference type="EMBL" id="KAK4010919.1"/>
    </source>
</evidence>
<feature type="transmembrane region" description="Helical" evidence="2">
    <location>
        <begin position="1255"/>
        <end position="1279"/>
    </location>
</feature>
<dbReference type="EMBL" id="JAOYFB010000003">
    <property type="protein sequence ID" value="KAK4010919.1"/>
    <property type="molecule type" value="Genomic_DNA"/>
</dbReference>
<feature type="transmembrane region" description="Helical" evidence="2">
    <location>
        <begin position="1410"/>
        <end position="1430"/>
    </location>
</feature>
<sequence>MDIRGLSTPDALQKLLEEMHDVIQADKLQDARRSNSLSYNMYSRLTKAALQIREPLCTFNWISLAVLSAEVVAMIVVYKIHEYQKSQALLWEAILLLLLAVFNFLFACWDTQLRKTEMRTRTEWLRNFVNEWKHKCEWIPENYPHIHSPQSPSITLQATIRDGNIVNLPWALLVKGDVIVLRPGQPAPGRCRNIAGKNEPKFILEADEIYAPLTNSDKAGPFNTPLLRRPLPCTYCILEETPYVQSIRIALKESLNRPTGVLYKEKFLCFAVCLEQFIAPIFLVLLLVFNAGRYFYFSEYLSSGHWTDMFLIQPCLVVLPLLPLVLPVAWLIINVYGVALILALFYTARHFKISNDPFEDAEVTAPTHPSFWVKCKEMKPYFLDTLVGRGKSPFRTGNIFQTLSSVTALCCVDKKGILSWPNPTAEKVFFLRNGSWGHQQTDFGKEGATLKPTPTVAGPILKKDKEGNKRMRKRSNKRGYAEHTRNGYETRAEVLDLSHDCTKPFRLQFDDPSWQQYIGSLKPLGLAILLNTCNPSTQERYAQFCSHLACLSKFHEDTVPVTNRRCLCELAKQIGFQSSARNVFSLKDQLFIFRHQADPSSRKDRLARSLSLPKLKFPFPNMVGVCVQESHTGRFQLLTQGTGEILLDACVDYWNGVDLCPLTLADRKRILDFYNRSSLTAYCTAFSYRPVDTRYQETTVCGGPESLFQTSGVYLELPTDSSHLYHPQRSPTPEGPVSLSRIQSDSNLYCGTATGGYFSRSNESSMDESPNEPSPNSPEGVFQLQCNQTFVGMVTMQYQARTDMVQLIEQLDKSSIRFVHFSKENELRSRVFSEKMGLESGWNCHISLLSEHDVESKEEGEELTNRRTNKSSMSLVNKEEYTALNAATRNVHCLSISAPSAINVEMTQVKFEDEIFLHSLTDDDSRSDNSDTDLLKDEDRDRLFHSQKSPVSVKTPSPQCHHLVNCSNDGSSPSLDRCRSASRSRSSSSSSSSSSCSSSSSSSSSLLNVTGGGGSCWDLNLSRSQSHVTESTEQSAPVAFDLTNRAKLPRGIEEIRPHIENVDNVPLLVSLFTESTPTATREMIKIMQEYGEVVCIVGSSASAYNCALFMQADASLAVEPLYPQVCQQVPVVSPVSQTNVLSPAELSRRLNSLPCALSFHRDELSSLLHLVLESRHVGFCLRNVLQLWAASIASLSTVQLIAALFFLPPIFTTGQVLWLSCIIIPLLSISLMGAPTDPDVMNIATGKNSRKIDKGTFKFVLWSYGLKFLPSMIILLIFYGSSLLSLCPYVSPDCQMVSKCLWVYPSQNGTVLKGLWSGWGEPAHEHLLYTIQHTTALAFVIYLVFISLSFVHRQSHFWQVNPLSNRLWIACCGVVSILQIIFFSMGIWAIDAHSVKDGPCNSSNPGSGFPVPAWLLVAWPTLLIPFNELVKHYEIKVNVRLQKRARLEFGTKLGMNSPF</sequence>
<feature type="transmembrane region" description="Helical" evidence="2">
    <location>
        <begin position="59"/>
        <end position="78"/>
    </location>
</feature>
<dbReference type="InterPro" id="IPR039720">
    <property type="entry name" value="TMEM94"/>
</dbReference>
<keyword evidence="2" id="KW-1133">Transmembrane helix</keyword>
<protein>
    <recommendedName>
        <fullName evidence="5">Transmembrane protein 94</fullName>
    </recommendedName>
</protein>
<dbReference type="Gene3D" id="1.20.1110.10">
    <property type="entry name" value="Calcium-transporting ATPase, transmembrane domain"/>
    <property type="match status" value="1"/>
</dbReference>
<dbReference type="PANTHER" id="PTHR13219">
    <property type="entry name" value="TRANSMEMBRANE PROTEIN 94"/>
    <property type="match status" value="1"/>
</dbReference>
<feature type="compositionally biased region" description="Polar residues" evidence="1">
    <location>
        <begin position="946"/>
        <end position="958"/>
    </location>
</feature>
<dbReference type="Proteomes" id="UP001234178">
    <property type="component" value="Unassembled WGS sequence"/>
</dbReference>
<keyword evidence="2" id="KW-0472">Membrane</keyword>
<feature type="region of interest" description="Disordered" evidence="1">
    <location>
        <begin position="760"/>
        <end position="781"/>
    </location>
</feature>
<feature type="compositionally biased region" description="Basic and acidic residues" evidence="1">
    <location>
        <begin position="922"/>
        <end position="944"/>
    </location>
</feature>
<dbReference type="SUPFAM" id="SSF81665">
    <property type="entry name" value="Calcium ATPase, transmembrane domain M"/>
    <property type="match status" value="1"/>
</dbReference>
<evidence type="ECO:0008006" key="5">
    <source>
        <dbReference type="Google" id="ProtNLM"/>
    </source>
</evidence>
<accession>A0ABQ9ZDE4</accession>
<feature type="compositionally biased region" description="Polar residues" evidence="1">
    <location>
        <begin position="965"/>
        <end position="974"/>
    </location>
</feature>
<feature type="region of interest" description="Disordered" evidence="1">
    <location>
        <begin position="922"/>
        <end position="1004"/>
    </location>
</feature>
<feature type="transmembrane region" description="Helical" evidence="2">
    <location>
        <begin position="1216"/>
        <end position="1234"/>
    </location>
</feature>
<keyword evidence="2" id="KW-0812">Transmembrane</keyword>
<feature type="transmembrane region" description="Helical" evidence="2">
    <location>
        <begin position="1367"/>
        <end position="1390"/>
    </location>
</feature>
<evidence type="ECO:0000313" key="4">
    <source>
        <dbReference type="Proteomes" id="UP001234178"/>
    </source>
</evidence>
<feature type="compositionally biased region" description="Low complexity" evidence="1">
    <location>
        <begin position="981"/>
        <end position="1004"/>
    </location>
</feature>
<feature type="transmembrane region" description="Helical" evidence="2">
    <location>
        <begin position="1326"/>
        <end position="1346"/>
    </location>
</feature>
<evidence type="ECO:0000256" key="1">
    <source>
        <dbReference type="SAM" id="MobiDB-lite"/>
    </source>
</evidence>
<keyword evidence="4" id="KW-1185">Reference proteome</keyword>
<name>A0ABQ9ZDE4_9CRUS</name>
<evidence type="ECO:0000256" key="2">
    <source>
        <dbReference type="SAM" id="Phobius"/>
    </source>
</evidence>
<dbReference type="PANTHER" id="PTHR13219:SF6">
    <property type="entry name" value="TRANSMEMBRANE PROTEIN 94"/>
    <property type="match status" value="1"/>
</dbReference>
<comment type="caution">
    <text evidence="3">The sequence shown here is derived from an EMBL/GenBank/DDBJ whole genome shotgun (WGS) entry which is preliminary data.</text>
</comment>
<gene>
    <name evidence="3" type="ORF">OUZ56_020041</name>
</gene>
<feature type="transmembrane region" description="Helical" evidence="2">
    <location>
        <begin position="90"/>
        <end position="109"/>
    </location>
</feature>
<proteinExistence type="predicted"/>
<dbReference type="InterPro" id="IPR023298">
    <property type="entry name" value="ATPase_P-typ_TM_dom_sf"/>
</dbReference>